<protein>
    <submittedName>
        <fullName evidence="1">Uncharacterized protein</fullName>
    </submittedName>
</protein>
<comment type="caution">
    <text evidence="1">The sequence shown here is derived from an EMBL/GenBank/DDBJ whole genome shotgun (WGS) entry which is preliminary data.</text>
</comment>
<dbReference type="OrthoDB" id="5340947at2759"/>
<accession>A0A139HZT0</accession>
<keyword evidence="2" id="KW-1185">Reference proteome</keyword>
<dbReference type="AlphaFoldDB" id="A0A139HZT0"/>
<organism evidence="1 2">
    <name type="scientific">Pseudocercospora musae</name>
    <dbReference type="NCBI Taxonomy" id="113226"/>
    <lineage>
        <taxon>Eukaryota</taxon>
        <taxon>Fungi</taxon>
        <taxon>Dikarya</taxon>
        <taxon>Ascomycota</taxon>
        <taxon>Pezizomycotina</taxon>
        <taxon>Dothideomycetes</taxon>
        <taxon>Dothideomycetidae</taxon>
        <taxon>Mycosphaerellales</taxon>
        <taxon>Mycosphaerellaceae</taxon>
        <taxon>Pseudocercospora</taxon>
    </lineage>
</organism>
<dbReference type="Proteomes" id="UP000073492">
    <property type="component" value="Unassembled WGS sequence"/>
</dbReference>
<sequence length="100" mass="10877">MHLSKRVKAFEPPFGLAFAKQKDTAFVALNHTLGVLDTRNLTTKLLHQVPLPATSTVPIGGIECYSYPAEGITLTPDGQNYTAELTGRAQYKGLDCMVPE</sequence>
<dbReference type="EMBL" id="LFZO01000520">
    <property type="protein sequence ID" value="KXT07869.1"/>
    <property type="molecule type" value="Genomic_DNA"/>
</dbReference>
<proteinExistence type="predicted"/>
<evidence type="ECO:0000313" key="1">
    <source>
        <dbReference type="EMBL" id="KXT07869.1"/>
    </source>
</evidence>
<reference evidence="1 2" key="1">
    <citation type="submission" date="2015-07" db="EMBL/GenBank/DDBJ databases">
        <title>Comparative genomics of the Sigatoka disease complex on banana suggests a link between parallel evolutionary changes in Pseudocercospora fijiensis and Pseudocercospora eumusae and increased virulence on the banana host.</title>
        <authorList>
            <person name="Chang T.-C."/>
            <person name="Salvucci A."/>
            <person name="Crous P.W."/>
            <person name="Stergiopoulos I."/>
        </authorList>
    </citation>
    <scope>NUCLEOTIDE SEQUENCE [LARGE SCALE GENOMIC DNA]</scope>
    <source>
        <strain evidence="1 2">CBS 116634</strain>
    </source>
</reference>
<evidence type="ECO:0000313" key="2">
    <source>
        <dbReference type="Proteomes" id="UP000073492"/>
    </source>
</evidence>
<name>A0A139HZT0_9PEZI</name>
<gene>
    <name evidence="1" type="ORF">AC579_9723</name>
</gene>